<protein>
    <submittedName>
        <fullName evidence="2">Uncharacterized protein</fullName>
    </submittedName>
</protein>
<accession>A0A4S4LL70</accession>
<name>A0A4S4LL70_9AGAM</name>
<comment type="caution">
    <text evidence="2">The sequence shown here is derived from an EMBL/GenBank/DDBJ whole genome shotgun (WGS) entry which is preliminary data.</text>
</comment>
<reference evidence="2 3" key="1">
    <citation type="submission" date="2019-02" db="EMBL/GenBank/DDBJ databases">
        <title>Genome sequencing of the rare red list fungi Bondarzewia mesenterica.</title>
        <authorList>
            <person name="Buettner E."/>
            <person name="Kellner H."/>
        </authorList>
    </citation>
    <scope>NUCLEOTIDE SEQUENCE [LARGE SCALE GENOMIC DNA]</scope>
    <source>
        <strain evidence="2 3">DSM 108281</strain>
    </source>
</reference>
<keyword evidence="3" id="KW-1185">Reference proteome</keyword>
<feature type="non-terminal residue" evidence="2">
    <location>
        <position position="105"/>
    </location>
</feature>
<dbReference type="AlphaFoldDB" id="A0A4S4LL70"/>
<evidence type="ECO:0000256" key="1">
    <source>
        <dbReference type="SAM" id="MobiDB-lite"/>
    </source>
</evidence>
<evidence type="ECO:0000313" key="2">
    <source>
        <dbReference type="EMBL" id="THH12635.1"/>
    </source>
</evidence>
<organism evidence="2 3">
    <name type="scientific">Bondarzewia mesenterica</name>
    <dbReference type="NCBI Taxonomy" id="1095465"/>
    <lineage>
        <taxon>Eukaryota</taxon>
        <taxon>Fungi</taxon>
        <taxon>Dikarya</taxon>
        <taxon>Basidiomycota</taxon>
        <taxon>Agaricomycotina</taxon>
        <taxon>Agaricomycetes</taxon>
        <taxon>Russulales</taxon>
        <taxon>Bondarzewiaceae</taxon>
        <taxon>Bondarzewia</taxon>
    </lineage>
</organism>
<sequence>MPPFKCTKHLNSPIFHSSPEACPPTPAPRHPRLDPLLRPPHTHAHSTPAPRPSGAQQPTRPPSALVPTLLVISLLSPATLAFTLTLIPESPSRPRLRARWRTIPG</sequence>
<feature type="region of interest" description="Disordered" evidence="1">
    <location>
        <begin position="1"/>
        <end position="63"/>
    </location>
</feature>
<evidence type="ECO:0000313" key="3">
    <source>
        <dbReference type="Proteomes" id="UP000310158"/>
    </source>
</evidence>
<dbReference type="EMBL" id="SGPL01000438">
    <property type="protein sequence ID" value="THH12635.1"/>
    <property type="molecule type" value="Genomic_DNA"/>
</dbReference>
<gene>
    <name evidence="2" type="ORF">EW146_g7510</name>
</gene>
<dbReference type="Proteomes" id="UP000310158">
    <property type="component" value="Unassembled WGS sequence"/>
</dbReference>
<proteinExistence type="predicted"/>